<dbReference type="Proteomes" id="UP000260425">
    <property type="component" value="Segment"/>
</dbReference>
<sequence length="79" mass="8655">MVEKVTIEITGGGAVVRLLDGEGKELNRAVHTPTDMGSSTSYAKGTFEDMDEDVLTTPLWEALDNNFFVHDVLRALSNQ</sequence>
<reference evidence="1 2" key="1">
    <citation type="submission" date="2018-07" db="EMBL/GenBank/DDBJ databases">
        <title>Complete nucleotide sequence of Bacillus phage BSP38.</title>
        <authorList>
            <person name="Ghosh K."/>
            <person name="Kim K.-P."/>
        </authorList>
    </citation>
    <scope>NUCLEOTIDE SEQUENCE [LARGE SCALE GENOMIC DNA]</scope>
</reference>
<gene>
    <name evidence="1" type="ORF">BSP38_195</name>
</gene>
<dbReference type="EMBL" id="MH606185">
    <property type="protein sequence ID" value="AXH71237.1"/>
    <property type="molecule type" value="Genomic_DNA"/>
</dbReference>
<evidence type="ECO:0000313" key="2">
    <source>
        <dbReference type="Proteomes" id="UP000260425"/>
    </source>
</evidence>
<accession>A0A345MK55</accession>
<proteinExistence type="predicted"/>
<protein>
    <submittedName>
        <fullName evidence="1">Uncharacterized protein</fullName>
    </submittedName>
</protein>
<keyword evidence="2" id="KW-1185">Reference proteome</keyword>
<evidence type="ECO:0000313" key="1">
    <source>
        <dbReference type="EMBL" id="AXH71237.1"/>
    </source>
</evidence>
<organismHost>
    <name type="scientific">Bacillus subtilis</name>
    <dbReference type="NCBI Taxonomy" id="1423"/>
</organismHost>
<name>A0A345MK55_BPBSP</name>
<organism evidence="1 2">
    <name type="scientific">Bacillus phage BSP38</name>
    <dbReference type="NCBI Taxonomy" id="2283013"/>
    <lineage>
        <taxon>Viruses</taxon>
        <taxon>Duplodnaviria</taxon>
        <taxon>Heunggongvirae</taxon>
        <taxon>Uroviricota</taxon>
        <taxon>Caudoviricetes</taxon>
        <taxon>Herelleviridae</taxon>
        <taxon>Bastillevirinae</taxon>
        <taxon>Jeonjuvirus</taxon>
        <taxon>Jeonjuvirus BSP38</taxon>
    </lineage>
</organism>